<evidence type="ECO:0000313" key="3">
    <source>
        <dbReference type="EMBL" id="ETN75122.1"/>
    </source>
</evidence>
<dbReference type="KEGG" id="nai:NECAME_03845"/>
<dbReference type="PANTHER" id="PTHR32026">
    <property type="entry name" value="METHYLTRANSFERASE-LIKE PROTEIN 24"/>
    <property type="match status" value="1"/>
</dbReference>
<dbReference type="Pfam" id="PF13383">
    <property type="entry name" value="Methyltransf_22"/>
    <property type="match status" value="1"/>
</dbReference>
<evidence type="ECO:0000256" key="1">
    <source>
        <dbReference type="SAM" id="Phobius"/>
    </source>
</evidence>
<organism evidence="3 4">
    <name type="scientific">Necator americanus</name>
    <name type="common">Human hookworm</name>
    <dbReference type="NCBI Taxonomy" id="51031"/>
    <lineage>
        <taxon>Eukaryota</taxon>
        <taxon>Metazoa</taxon>
        <taxon>Ecdysozoa</taxon>
        <taxon>Nematoda</taxon>
        <taxon>Chromadorea</taxon>
        <taxon>Rhabditida</taxon>
        <taxon>Rhabditina</taxon>
        <taxon>Rhabditomorpha</taxon>
        <taxon>Strongyloidea</taxon>
        <taxon>Ancylostomatidae</taxon>
        <taxon>Bunostominae</taxon>
        <taxon>Necator</taxon>
    </lineage>
</organism>
<evidence type="ECO:0000313" key="4">
    <source>
        <dbReference type="Proteomes" id="UP000053676"/>
    </source>
</evidence>
<keyword evidence="1" id="KW-1133">Transmembrane helix</keyword>
<dbReference type="InterPro" id="IPR025714">
    <property type="entry name" value="Methyltranfer_dom"/>
</dbReference>
<keyword evidence="4" id="KW-1185">Reference proteome</keyword>
<feature type="transmembrane region" description="Helical" evidence="1">
    <location>
        <begin position="12"/>
        <end position="33"/>
    </location>
</feature>
<protein>
    <recommendedName>
        <fullName evidence="2">Methyltransferase domain-containing protein</fullName>
    </recommendedName>
</protein>
<proteinExistence type="predicted"/>
<dbReference type="STRING" id="51031.W2T2B5"/>
<feature type="domain" description="Methyltransferase" evidence="2">
    <location>
        <begin position="77"/>
        <end position="130"/>
    </location>
</feature>
<dbReference type="AlphaFoldDB" id="W2T2B5"/>
<gene>
    <name evidence="3" type="ORF">NECAME_03845</name>
</gene>
<dbReference type="EMBL" id="KI660312">
    <property type="protein sequence ID" value="ETN75122.1"/>
    <property type="molecule type" value="Genomic_DNA"/>
</dbReference>
<dbReference type="InterPro" id="IPR026913">
    <property type="entry name" value="METTL24"/>
</dbReference>
<name>W2T2B5_NECAM</name>
<sequence>MNAKLEVIVAKVAVFVISIALMYVLLRLMVSVATSHVQYHRGRSGSFNSDINMAATVDVSEDVFQSSYHFSFNKMLKLYKEQVYCPVKVRVGRASDGGKWMCDPFRIPEKSVIFSLGYRKEESFEKELQKIKEFRMVSKKAKICCKTDEKYDVYTLGDLMKLQNITEIEILNVDIEGAEHDVMPRFLQERQPAQQCPFICRHIQKVDSMKKFSLTLSSTQSMSKPNAR</sequence>
<dbReference type="Proteomes" id="UP000053676">
    <property type="component" value="Unassembled WGS sequence"/>
</dbReference>
<keyword evidence="1" id="KW-0472">Membrane</keyword>
<dbReference type="PANTHER" id="PTHR32026:SF27">
    <property type="entry name" value="METHYLTRANSFERASE FKBM DOMAIN-CONTAINING PROTEIN-RELATED"/>
    <property type="match status" value="1"/>
</dbReference>
<dbReference type="OrthoDB" id="10006218at2759"/>
<accession>W2T2B5</accession>
<keyword evidence="1" id="KW-0812">Transmembrane</keyword>
<reference evidence="4" key="1">
    <citation type="journal article" date="2014" name="Nat. Genet.">
        <title>Genome of the human hookworm Necator americanus.</title>
        <authorList>
            <person name="Tang Y.T."/>
            <person name="Gao X."/>
            <person name="Rosa B.A."/>
            <person name="Abubucker S."/>
            <person name="Hallsworth-Pepin K."/>
            <person name="Martin J."/>
            <person name="Tyagi R."/>
            <person name="Heizer E."/>
            <person name="Zhang X."/>
            <person name="Bhonagiri-Palsikar V."/>
            <person name="Minx P."/>
            <person name="Warren W.C."/>
            <person name="Wang Q."/>
            <person name="Zhan B."/>
            <person name="Hotez P.J."/>
            <person name="Sternberg P.W."/>
            <person name="Dougall A."/>
            <person name="Gaze S.T."/>
            <person name="Mulvenna J."/>
            <person name="Sotillo J."/>
            <person name="Ranganathan S."/>
            <person name="Rabelo E.M."/>
            <person name="Wilson R.K."/>
            <person name="Felgner P.L."/>
            <person name="Bethony J."/>
            <person name="Hawdon J.M."/>
            <person name="Gasser R.B."/>
            <person name="Loukas A."/>
            <person name="Mitreva M."/>
        </authorList>
    </citation>
    <scope>NUCLEOTIDE SEQUENCE [LARGE SCALE GENOMIC DNA]</scope>
</reference>
<evidence type="ECO:0000259" key="2">
    <source>
        <dbReference type="Pfam" id="PF13383"/>
    </source>
</evidence>